<sequence length="106" mass="11345">MKIIKLALVVIAFSMTFSALALTLTNAKSQGLVGETENGYLALVTSNPQAQALIKSVNAKRKSKYAQLAKKNNLSLSQVETLAGQKAVAKTASGHFIKVNGQWIKK</sequence>
<name>A0ABR9EDQ6_9GAMM</name>
<keyword evidence="3" id="KW-1185">Reference proteome</keyword>
<keyword evidence="1" id="KW-0732">Signal</keyword>
<dbReference type="Proteomes" id="UP000615755">
    <property type="component" value="Unassembled WGS sequence"/>
</dbReference>
<dbReference type="RefSeq" id="WP_192508302.1">
    <property type="nucleotide sequence ID" value="NZ_AQGV01000012.1"/>
</dbReference>
<organism evidence="2 3">
    <name type="scientific">Pseudoalteromonas aurantia 208</name>
    <dbReference type="NCBI Taxonomy" id="1314867"/>
    <lineage>
        <taxon>Bacteria</taxon>
        <taxon>Pseudomonadati</taxon>
        <taxon>Pseudomonadota</taxon>
        <taxon>Gammaproteobacteria</taxon>
        <taxon>Alteromonadales</taxon>
        <taxon>Pseudoalteromonadaceae</taxon>
        <taxon>Pseudoalteromonas</taxon>
    </lineage>
</organism>
<evidence type="ECO:0008006" key="4">
    <source>
        <dbReference type="Google" id="ProtNLM"/>
    </source>
</evidence>
<feature type="signal peptide" evidence="1">
    <location>
        <begin position="1"/>
        <end position="21"/>
    </location>
</feature>
<dbReference type="Pfam" id="PF07027">
    <property type="entry name" value="DUF1318"/>
    <property type="match status" value="1"/>
</dbReference>
<comment type="caution">
    <text evidence="2">The sequence shown here is derived from an EMBL/GenBank/DDBJ whole genome shotgun (WGS) entry which is preliminary data.</text>
</comment>
<reference evidence="2 3" key="1">
    <citation type="submission" date="2015-03" db="EMBL/GenBank/DDBJ databases">
        <title>Genome sequence of Pseudoalteromonas aurantia.</title>
        <authorList>
            <person name="Xie B.-B."/>
            <person name="Rong J.-C."/>
            <person name="Qin Q.-L."/>
            <person name="Zhang Y.-Z."/>
        </authorList>
    </citation>
    <scope>NUCLEOTIDE SEQUENCE [LARGE SCALE GENOMIC DNA]</scope>
    <source>
        <strain evidence="2 3">208</strain>
    </source>
</reference>
<proteinExistence type="predicted"/>
<dbReference type="InterPro" id="IPR008309">
    <property type="entry name" value="YdbL"/>
</dbReference>
<feature type="chain" id="PRO_5045793509" description="DUF1318 domain-containing protein" evidence="1">
    <location>
        <begin position="22"/>
        <end position="106"/>
    </location>
</feature>
<dbReference type="EMBL" id="AQGV01000012">
    <property type="protein sequence ID" value="MBE0369126.1"/>
    <property type="molecule type" value="Genomic_DNA"/>
</dbReference>
<protein>
    <recommendedName>
        <fullName evidence="4">DUF1318 domain-containing protein</fullName>
    </recommendedName>
</protein>
<evidence type="ECO:0000256" key="1">
    <source>
        <dbReference type="SAM" id="SignalP"/>
    </source>
</evidence>
<accession>A0ABR9EDQ6</accession>
<evidence type="ECO:0000313" key="3">
    <source>
        <dbReference type="Proteomes" id="UP000615755"/>
    </source>
</evidence>
<gene>
    <name evidence="2" type="ORF">PAUR_a2914</name>
</gene>
<evidence type="ECO:0000313" key="2">
    <source>
        <dbReference type="EMBL" id="MBE0369126.1"/>
    </source>
</evidence>
<dbReference type="PIRSF" id="PIRSF025560">
    <property type="entry name" value="UCP025560"/>
    <property type="match status" value="1"/>
</dbReference>